<reference evidence="3" key="1">
    <citation type="journal article" date="2013" name="Nature">
        <title>Pan genome of the phytoplankton Emiliania underpins its global distribution.</title>
        <authorList>
            <person name="Read B.A."/>
            <person name="Kegel J."/>
            <person name="Klute M.J."/>
            <person name="Kuo A."/>
            <person name="Lefebvre S.C."/>
            <person name="Maumus F."/>
            <person name="Mayer C."/>
            <person name="Miller J."/>
            <person name="Monier A."/>
            <person name="Salamov A."/>
            <person name="Young J."/>
            <person name="Aguilar M."/>
            <person name="Claverie J.M."/>
            <person name="Frickenhaus S."/>
            <person name="Gonzalez K."/>
            <person name="Herman E.K."/>
            <person name="Lin Y.C."/>
            <person name="Napier J."/>
            <person name="Ogata H."/>
            <person name="Sarno A.F."/>
            <person name="Shmutz J."/>
            <person name="Schroeder D."/>
            <person name="de Vargas C."/>
            <person name="Verret F."/>
            <person name="von Dassow P."/>
            <person name="Valentin K."/>
            <person name="Van de Peer Y."/>
            <person name="Wheeler G."/>
            <person name="Dacks J.B."/>
            <person name="Delwiche C.F."/>
            <person name="Dyhrman S.T."/>
            <person name="Glockner G."/>
            <person name="John U."/>
            <person name="Richards T."/>
            <person name="Worden A.Z."/>
            <person name="Zhang X."/>
            <person name="Grigoriev I.V."/>
            <person name="Allen A.E."/>
            <person name="Bidle K."/>
            <person name="Borodovsky M."/>
            <person name="Bowler C."/>
            <person name="Brownlee C."/>
            <person name="Cock J.M."/>
            <person name="Elias M."/>
            <person name="Gladyshev V.N."/>
            <person name="Groth M."/>
            <person name="Guda C."/>
            <person name="Hadaegh A."/>
            <person name="Iglesias-Rodriguez M.D."/>
            <person name="Jenkins J."/>
            <person name="Jones B.M."/>
            <person name="Lawson T."/>
            <person name="Leese F."/>
            <person name="Lindquist E."/>
            <person name="Lobanov A."/>
            <person name="Lomsadze A."/>
            <person name="Malik S.B."/>
            <person name="Marsh M.E."/>
            <person name="Mackinder L."/>
            <person name="Mock T."/>
            <person name="Mueller-Roeber B."/>
            <person name="Pagarete A."/>
            <person name="Parker M."/>
            <person name="Probert I."/>
            <person name="Quesneville H."/>
            <person name="Raines C."/>
            <person name="Rensing S.A."/>
            <person name="Riano-Pachon D.M."/>
            <person name="Richier S."/>
            <person name="Rokitta S."/>
            <person name="Shiraiwa Y."/>
            <person name="Soanes D.M."/>
            <person name="van der Giezen M."/>
            <person name="Wahlund T.M."/>
            <person name="Williams B."/>
            <person name="Wilson W."/>
            <person name="Wolfe G."/>
            <person name="Wurch L.L."/>
        </authorList>
    </citation>
    <scope>NUCLEOTIDE SEQUENCE</scope>
</reference>
<feature type="region of interest" description="Disordered" evidence="1">
    <location>
        <begin position="52"/>
        <end position="102"/>
    </location>
</feature>
<dbReference type="Proteomes" id="UP000013827">
    <property type="component" value="Unassembled WGS sequence"/>
</dbReference>
<dbReference type="GeneID" id="17280108"/>
<accession>A0A0D3KGF3</accession>
<organism evidence="2 3">
    <name type="scientific">Emiliania huxleyi (strain CCMP1516)</name>
    <dbReference type="NCBI Taxonomy" id="280463"/>
    <lineage>
        <taxon>Eukaryota</taxon>
        <taxon>Haptista</taxon>
        <taxon>Haptophyta</taxon>
        <taxon>Prymnesiophyceae</taxon>
        <taxon>Isochrysidales</taxon>
        <taxon>Noelaerhabdaceae</taxon>
        <taxon>Emiliania</taxon>
    </lineage>
</organism>
<dbReference type="PaxDb" id="2903-EOD34838"/>
<keyword evidence="3" id="KW-1185">Reference proteome</keyword>
<feature type="region of interest" description="Disordered" evidence="1">
    <location>
        <begin position="1"/>
        <end position="20"/>
    </location>
</feature>
<sequence length="102" mass="11181">MTASPRTSPGRPAPQERRHLDLHDAAGPACTAVHRVADRAMLVVAPATCSRESCRHGTRAGGRPGGGGARLPHTDHRVRSRPHTVQRCTETRERQRARPRIQ</sequence>
<dbReference type="AlphaFoldDB" id="A0A0D3KGF3"/>
<dbReference type="KEGG" id="ehx:EMIHUDRAFT_441124"/>
<name>A0A0D3KGF3_EMIH1</name>
<proteinExistence type="predicted"/>
<dbReference type="HOGENOM" id="CLU_2282779_0_0_1"/>
<evidence type="ECO:0000313" key="3">
    <source>
        <dbReference type="Proteomes" id="UP000013827"/>
    </source>
</evidence>
<dbReference type="RefSeq" id="XP_005787267.1">
    <property type="nucleotide sequence ID" value="XM_005787210.1"/>
</dbReference>
<reference evidence="2" key="2">
    <citation type="submission" date="2024-10" db="UniProtKB">
        <authorList>
            <consortium name="EnsemblProtists"/>
        </authorList>
    </citation>
    <scope>IDENTIFICATION</scope>
</reference>
<evidence type="ECO:0000313" key="2">
    <source>
        <dbReference type="EnsemblProtists" id="EOD34838"/>
    </source>
</evidence>
<dbReference type="EnsemblProtists" id="EOD34838">
    <property type="protein sequence ID" value="EOD34838"/>
    <property type="gene ID" value="EMIHUDRAFT_441124"/>
</dbReference>
<protein>
    <submittedName>
        <fullName evidence="2">Uncharacterized protein</fullName>
    </submittedName>
</protein>
<evidence type="ECO:0000256" key="1">
    <source>
        <dbReference type="SAM" id="MobiDB-lite"/>
    </source>
</evidence>
<feature type="compositionally biased region" description="Gly residues" evidence="1">
    <location>
        <begin position="59"/>
        <end position="69"/>
    </location>
</feature>